<comment type="pathway">
    <text evidence="2 15">Cofactor biosynthesis; FAD biosynthesis; FAD from FMN: step 1/1.</text>
</comment>
<dbReference type="Pfam" id="PF06574">
    <property type="entry name" value="FAD_syn"/>
    <property type="match status" value="1"/>
</dbReference>
<dbReference type="FunFam" id="3.40.50.620:FF:000021">
    <property type="entry name" value="Riboflavin biosynthesis protein"/>
    <property type="match status" value="1"/>
</dbReference>
<dbReference type="FunFam" id="2.40.30.30:FF:000003">
    <property type="entry name" value="Riboflavin biosynthesis protein"/>
    <property type="match status" value="1"/>
</dbReference>
<evidence type="ECO:0000313" key="17">
    <source>
        <dbReference type="EMBL" id="AOZ72877.1"/>
    </source>
</evidence>
<evidence type="ECO:0000256" key="14">
    <source>
        <dbReference type="ARBA" id="ARBA00049494"/>
    </source>
</evidence>
<dbReference type="UniPathway" id="UPA00276">
    <property type="reaction ID" value="UER00406"/>
</dbReference>
<dbReference type="EC" id="2.7.1.26" evidence="15"/>
<dbReference type="Gene3D" id="3.40.50.620">
    <property type="entry name" value="HUPs"/>
    <property type="match status" value="1"/>
</dbReference>
<dbReference type="InterPro" id="IPR015864">
    <property type="entry name" value="FAD_synthase"/>
</dbReference>
<evidence type="ECO:0000313" key="18">
    <source>
        <dbReference type="Proteomes" id="UP000176288"/>
    </source>
</evidence>
<dbReference type="GO" id="GO:0003919">
    <property type="term" value="F:FMN adenylyltransferase activity"/>
    <property type="evidence" value="ECO:0007669"/>
    <property type="project" value="UniProtKB-UniRule"/>
</dbReference>
<dbReference type="EMBL" id="CP017812">
    <property type="protein sequence ID" value="AOZ72877.1"/>
    <property type="molecule type" value="Genomic_DNA"/>
</dbReference>
<dbReference type="InterPro" id="IPR014729">
    <property type="entry name" value="Rossmann-like_a/b/a_fold"/>
</dbReference>
<dbReference type="UniPathway" id="UPA00277">
    <property type="reaction ID" value="UER00407"/>
</dbReference>
<dbReference type="SUPFAM" id="SSF52374">
    <property type="entry name" value="Nucleotidylyl transferase"/>
    <property type="match status" value="1"/>
</dbReference>
<name>A0A1D9MKN5_9ACTO</name>
<protein>
    <recommendedName>
        <fullName evidence="15">Riboflavin biosynthesis protein</fullName>
    </recommendedName>
    <domain>
        <recommendedName>
            <fullName evidence="15">Riboflavin kinase</fullName>
            <ecNumber evidence="15">2.7.1.26</ecNumber>
        </recommendedName>
        <alternativeName>
            <fullName evidence="15">Flavokinase</fullName>
        </alternativeName>
    </domain>
    <domain>
        <recommendedName>
            <fullName evidence="15">FMN adenylyltransferase</fullName>
            <ecNumber evidence="15">2.7.7.2</ecNumber>
        </recommendedName>
        <alternativeName>
            <fullName evidence="15">FAD pyrophosphorylase</fullName>
        </alternativeName>
        <alternativeName>
            <fullName evidence="15">FAD synthase</fullName>
        </alternativeName>
    </domain>
</protein>
<dbReference type="EC" id="2.7.7.2" evidence="15"/>
<evidence type="ECO:0000256" key="2">
    <source>
        <dbReference type="ARBA" id="ARBA00004726"/>
    </source>
</evidence>
<evidence type="ECO:0000256" key="6">
    <source>
        <dbReference type="ARBA" id="ARBA00022679"/>
    </source>
</evidence>
<dbReference type="NCBIfam" id="NF004160">
    <property type="entry name" value="PRK05627.1-3"/>
    <property type="match status" value="1"/>
</dbReference>
<comment type="function">
    <text evidence="1">Catalyzes the phosphorylation of riboflavin to FMN followed by the adenylation of FMN to FAD.</text>
</comment>
<dbReference type="RefSeq" id="WP_071164342.1">
    <property type="nucleotide sequence ID" value="NZ_CP017812.1"/>
</dbReference>
<dbReference type="NCBIfam" id="TIGR00083">
    <property type="entry name" value="ribF"/>
    <property type="match status" value="1"/>
</dbReference>
<dbReference type="InterPro" id="IPR023468">
    <property type="entry name" value="Riboflavin_kinase"/>
</dbReference>
<dbReference type="KEGG" id="avu:BK816_05875"/>
<evidence type="ECO:0000256" key="3">
    <source>
        <dbReference type="ARBA" id="ARBA00005201"/>
    </source>
</evidence>
<reference evidence="17 18" key="1">
    <citation type="submission" date="2016-10" db="EMBL/GenBank/DDBJ databases">
        <title>Actinomyces aegypiusis sp. nov., isolated from the Aegypius monachus in Qinghai Tibet Plateau China.</title>
        <authorList>
            <person name="Wang Y."/>
        </authorList>
    </citation>
    <scope>NUCLEOTIDE SEQUENCE [LARGE SCALE GENOMIC DNA]</scope>
    <source>
        <strain evidence="17 18">VUL4_3</strain>
    </source>
</reference>
<comment type="catalytic activity">
    <reaction evidence="14 15">
        <text>FMN + ATP + H(+) = FAD + diphosphate</text>
        <dbReference type="Rhea" id="RHEA:17237"/>
        <dbReference type="ChEBI" id="CHEBI:15378"/>
        <dbReference type="ChEBI" id="CHEBI:30616"/>
        <dbReference type="ChEBI" id="CHEBI:33019"/>
        <dbReference type="ChEBI" id="CHEBI:57692"/>
        <dbReference type="ChEBI" id="CHEBI:58210"/>
        <dbReference type="EC" id="2.7.7.2"/>
    </reaction>
</comment>
<dbReference type="Gene3D" id="2.40.30.30">
    <property type="entry name" value="Riboflavin kinase-like"/>
    <property type="match status" value="1"/>
</dbReference>
<sequence length="329" mass="36028">MQIAKELSQLPSGLACVTTIGIFDGVHRGHQELINQVVSLAKKYQVQAWAVTFDPHPAVLHAPEKYIRLITPISDRLNALAAMGLDGVLVAPYTWDLAALTPREFVSQYFVSALGVKAVVVGSDVRFGKDNAGDLTTLRELGQEFGFEVVVVDEQQHDDGRRFSSTWVRQALATGQVSEVAEVLGHYHRVRGQVVHGAKRGRELGFPTANLDAETLGEVPADGVYAGWLIRAIPGTNAEERLAVAISVGTNPQFEGQKRTIEAHVLGRSDLNLYGQEVAVDFVKRIRPMWKFDSLEQLLAQMDEDLRQTACTLGVPVAERIDPKAVTAK</sequence>
<keyword evidence="6 15" id="KW-0808">Transferase</keyword>
<evidence type="ECO:0000256" key="1">
    <source>
        <dbReference type="ARBA" id="ARBA00002121"/>
    </source>
</evidence>
<evidence type="ECO:0000256" key="13">
    <source>
        <dbReference type="ARBA" id="ARBA00047880"/>
    </source>
</evidence>
<keyword evidence="8 15" id="KW-0547">Nucleotide-binding</keyword>
<dbReference type="PANTHER" id="PTHR22749:SF6">
    <property type="entry name" value="RIBOFLAVIN KINASE"/>
    <property type="match status" value="1"/>
</dbReference>
<dbReference type="GO" id="GO:0009398">
    <property type="term" value="P:FMN biosynthetic process"/>
    <property type="evidence" value="ECO:0007669"/>
    <property type="project" value="UniProtKB-UniRule"/>
</dbReference>
<dbReference type="InterPro" id="IPR023465">
    <property type="entry name" value="Riboflavin_kinase_dom_sf"/>
</dbReference>
<evidence type="ECO:0000256" key="7">
    <source>
        <dbReference type="ARBA" id="ARBA00022695"/>
    </source>
</evidence>
<dbReference type="STRING" id="1912795.BK816_05875"/>
<evidence type="ECO:0000256" key="4">
    <source>
        <dbReference type="ARBA" id="ARBA00022630"/>
    </source>
</evidence>
<dbReference type="GO" id="GO:0005524">
    <property type="term" value="F:ATP binding"/>
    <property type="evidence" value="ECO:0007669"/>
    <property type="project" value="UniProtKB-UniRule"/>
</dbReference>
<dbReference type="SMART" id="SM00904">
    <property type="entry name" value="Flavokinase"/>
    <property type="match status" value="1"/>
</dbReference>
<dbReference type="OrthoDB" id="9803667at2"/>
<evidence type="ECO:0000256" key="10">
    <source>
        <dbReference type="ARBA" id="ARBA00022827"/>
    </source>
</evidence>
<keyword evidence="11 15" id="KW-0067">ATP-binding</keyword>
<keyword evidence="9 15" id="KW-0418">Kinase</keyword>
<keyword evidence="10 15" id="KW-0274">FAD</keyword>
<organism evidence="17 18">
    <name type="scientific">Boudabousia tangfeifanii</name>
    <dbReference type="NCBI Taxonomy" id="1912795"/>
    <lineage>
        <taxon>Bacteria</taxon>
        <taxon>Bacillati</taxon>
        <taxon>Actinomycetota</taxon>
        <taxon>Actinomycetes</taxon>
        <taxon>Actinomycetales</taxon>
        <taxon>Actinomycetaceae</taxon>
        <taxon>Boudabousia</taxon>
    </lineage>
</organism>
<proteinExistence type="inferred from homology"/>
<dbReference type="Proteomes" id="UP000176288">
    <property type="component" value="Chromosome"/>
</dbReference>
<feature type="domain" description="Riboflavin kinase" evidence="16">
    <location>
        <begin position="183"/>
        <end position="314"/>
    </location>
</feature>
<evidence type="ECO:0000256" key="8">
    <source>
        <dbReference type="ARBA" id="ARBA00022741"/>
    </source>
</evidence>
<evidence type="ECO:0000256" key="5">
    <source>
        <dbReference type="ARBA" id="ARBA00022643"/>
    </source>
</evidence>
<evidence type="ECO:0000256" key="15">
    <source>
        <dbReference type="PIRNR" id="PIRNR004491"/>
    </source>
</evidence>
<dbReference type="GO" id="GO:0008531">
    <property type="term" value="F:riboflavin kinase activity"/>
    <property type="evidence" value="ECO:0007669"/>
    <property type="project" value="UniProtKB-UniRule"/>
</dbReference>
<comment type="catalytic activity">
    <reaction evidence="13 15">
        <text>riboflavin + ATP = FMN + ADP + H(+)</text>
        <dbReference type="Rhea" id="RHEA:14357"/>
        <dbReference type="ChEBI" id="CHEBI:15378"/>
        <dbReference type="ChEBI" id="CHEBI:30616"/>
        <dbReference type="ChEBI" id="CHEBI:57986"/>
        <dbReference type="ChEBI" id="CHEBI:58210"/>
        <dbReference type="ChEBI" id="CHEBI:456216"/>
        <dbReference type="EC" id="2.7.1.26"/>
    </reaction>
</comment>
<comment type="pathway">
    <text evidence="3 15">Cofactor biosynthesis; FMN biosynthesis; FMN from riboflavin (ATP route): step 1/1.</text>
</comment>
<gene>
    <name evidence="17" type="ORF">BK816_05875</name>
</gene>
<dbReference type="PIRSF" id="PIRSF004491">
    <property type="entry name" value="FAD_Synth"/>
    <property type="match status" value="1"/>
</dbReference>
<keyword evidence="5 15" id="KW-0288">FMN</keyword>
<comment type="similarity">
    <text evidence="15">Belongs to the ribF family.</text>
</comment>
<accession>A0A1D9MKN5</accession>
<dbReference type="Pfam" id="PF01687">
    <property type="entry name" value="Flavokinase"/>
    <property type="match status" value="1"/>
</dbReference>
<evidence type="ECO:0000259" key="16">
    <source>
        <dbReference type="SMART" id="SM00904"/>
    </source>
</evidence>
<dbReference type="AlphaFoldDB" id="A0A1D9MKN5"/>
<dbReference type="CDD" id="cd02064">
    <property type="entry name" value="FAD_synthetase_N"/>
    <property type="match status" value="1"/>
</dbReference>
<dbReference type="InterPro" id="IPR002606">
    <property type="entry name" value="Riboflavin_kinase_bac"/>
</dbReference>
<keyword evidence="12" id="KW-0511">Multifunctional enzyme</keyword>
<dbReference type="SUPFAM" id="SSF82114">
    <property type="entry name" value="Riboflavin kinase-like"/>
    <property type="match status" value="1"/>
</dbReference>
<evidence type="ECO:0000256" key="9">
    <source>
        <dbReference type="ARBA" id="ARBA00022777"/>
    </source>
</evidence>
<dbReference type="InterPro" id="IPR015865">
    <property type="entry name" value="Riboflavin_kinase_bac/euk"/>
</dbReference>
<evidence type="ECO:0000256" key="12">
    <source>
        <dbReference type="ARBA" id="ARBA00023268"/>
    </source>
</evidence>
<dbReference type="GO" id="GO:0009231">
    <property type="term" value="P:riboflavin biosynthetic process"/>
    <property type="evidence" value="ECO:0007669"/>
    <property type="project" value="InterPro"/>
</dbReference>
<dbReference type="GO" id="GO:0006747">
    <property type="term" value="P:FAD biosynthetic process"/>
    <property type="evidence" value="ECO:0007669"/>
    <property type="project" value="UniProtKB-UniRule"/>
</dbReference>
<keyword evidence="4 15" id="KW-0285">Flavoprotein</keyword>
<keyword evidence="18" id="KW-1185">Reference proteome</keyword>
<keyword evidence="7 15" id="KW-0548">Nucleotidyltransferase</keyword>
<evidence type="ECO:0000256" key="11">
    <source>
        <dbReference type="ARBA" id="ARBA00022840"/>
    </source>
</evidence>
<dbReference type="PANTHER" id="PTHR22749">
    <property type="entry name" value="RIBOFLAVIN KINASE/FMN ADENYLYLTRANSFERASE"/>
    <property type="match status" value="1"/>
</dbReference>